<dbReference type="Gene3D" id="3.30.1240.10">
    <property type="match status" value="1"/>
</dbReference>
<protein>
    <submittedName>
        <fullName evidence="1">Cof-type HAD-IIB family hydrolase</fullName>
    </submittedName>
</protein>
<sequence length="261" mass="29104">MQTHYKAIFSDIDGTLITSDHKISPKTELAIKNVLAKGLPFIPVSARPPLAITPYMEQLGNKSAIICFSGALILNADLEPLYNVVIEKADQIALDEVLKDYQHMGINHYVQSEWYSNDPNLPSVQREERITQLKSVKKPDELIQANKVLIMGEASEILALENKLKAQFPQLSIHRSLPEYLEIMHKSATKANAIRFMESILAVKGEEVIAFGDNFNDLDMLEYAGLSVAMGNAPDEIKRVAKRVTLSNNEDGIAIVLNELF</sequence>
<dbReference type="InterPro" id="IPR023214">
    <property type="entry name" value="HAD_sf"/>
</dbReference>
<dbReference type="AlphaFoldDB" id="A0A2U8FGT8"/>
<evidence type="ECO:0000313" key="1">
    <source>
        <dbReference type="EMBL" id="AWI50188.1"/>
    </source>
</evidence>
<dbReference type="GO" id="GO:0016791">
    <property type="term" value="F:phosphatase activity"/>
    <property type="evidence" value="ECO:0007669"/>
    <property type="project" value="TreeGrafter"/>
</dbReference>
<dbReference type="InterPro" id="IPR006379">
    <property type="entry name" value="HAD-SF_hydro_IIB"/>
</dbReference>
<gene>
    <name evidence="1" type="ORF">DDU33_01135</name>
</gene>
<dbReference type="Pfam" id="PF08282">
    <property type="entry name" value="Hydrolase_3"/>
    <property type="match status" value="1"/>
</dbReference>
<dbReference type="GO" id="GO:0005829">
    <property type="term" value="C:cytosol"/>
    <property type="evidence" value="ECO:0007669"/>
    <property type="project" value="TreeGrafter"/>
</dbReference>
<dbReference type="SFLD" id="SFLDG01140">
    <property type="entry name" value="C2.B:_Phosphomannomutase_and_P"/>
    <property type="match status" value="1"/>
</dbReference>
<dbReference type="SFLD" id="SFLDS00003">
    <property type="entry name" value="Haloacid_Dehalogenase"/>
    <property type="match status" value="1"/>
</dbReference>
<dbReference type="Gene3D" id="3.40.50.1000">
    <property type="entry name" value="HAD superfamily/HAD-like"/>
    <property type="match status" value="1"/>
</dbReference>
<dbReference type="InterPro" id="IPR036412">
    <property type="entry name" value="HAD-like_sf"/>
</dbReference>
<evidence type="ECO:0000313" key="2">
    <source>
        <dbReference type="Proteomes" id="UP000244920"/>
    </source>
</evidence>
<dbReference type="SUPFAM" id="SSF56784">
    <property type="entry name" value="HAD-like"/>
    <property type="match status" value="1"/>
</dbReference>
<dbReference type="KEGG" id="apor:DDU33_01135"/>
<dbReference type="EMBL" id="CP029206">
    <property type="protein sequence ID" value="AWI50188.1"/>
    <property type="molecule type" value="Genomic_DNA"/>
</dbReference>
<name>A0A2U8FGT8_9PAST</name>
<dbReference type="PANTHER" id="PTHR10000">
    <property type="entry name" value="PHOSPHOSERINE PHOSPHATASE"/>
    <property type="match status" value="1"/>
</dbReference>
<accession>A0A2U8FGT8</accession>
<dbReference type="NCBIfam" id="TIGR01484">
    <property type="entry name" value="HAD-SF-IIB"/>
    <property type="match status" value="1"/>
</dbReference>
<dbReference type="PANTHER" id="PTHR10000:SF8">
    <property type="entry name" value="HAD SUPERFAMILY HYDROLASE-LIKE, TYPE 3"/>
    <property type="match status" value="1"/>
</dbReference>
<dbReference type="GO" id="GO:0000287">
    <property type="term" value="F:magnesium ion binding"/>
    <property type="evidence" value="ECO:0007669"/>
    <property type="project" value="TreeGrafter"/>
</dbReference>
<organism evidence="1 2">
    <name type="scientific">Actinobacillus porcitonsillarum</name>
    <dbReference type="NCBI Taxonomy" id="189834"/>
    <lineage>
        <taxon>Bacteria</taxon>
        <taxon>Pseudomonadati</taxon>
        <taxon>Pseudomonadota</taxon>
        <taxon>Gammaproteobacteria</taxon>
        <taxon>Pasteurellales</taxon>
        <taxon>Pasteurellaceae</taxon>
        <taxon>Actinobacillus</taxon>
    </lineage>
</organism>
<dbReference type="NCBIfam" id="TIGR00099">
    <property type="entry name" value="Cof-subfamily"/>
    <property type="match status" value="1"/>
</dbReference>
<dbReference type="Proteomes" id="UP000244920">
    <property type="component" value="Chromosome"/>
</dbReference>
<reference evidence="2" key="1">
    <citation type="submission" date="2018-05" db="EMBL/GenBank/DDBJ databases">
        <title>Complete genome sequence of Actinobacillus porcitonsillarum reference strain 9953L55 (CCUG 46996).</title>
        <authorList>
            <person name="Dona V."/>
            <person name="Perreten V."/>
        </authorList>
    </citation>
    <scope>NUCLEOTIDE SEQUENCE [LARGE SCALE GENOMIC DNA]</scope>
    <source>
        <strain evidence="2">9953L55</strain>
    </source>
</reference>
<dbReference type="RefSeq" id="WP_108922621.1">
    <property type="nucleotide sequence ID" value="NZ_CP029206.1"/>
</dbReference>
<dbReference type="CDD" id="cd07516">
    <property type="entry name" value="HAD_Pase"/>
    <property type="match status" value="1"/>
</dbReference>
<dbReference type="InterPro" id="IPR000150">
    <property type="entry name" value="Cof"/>
</dbReference>
<dbReference type="PROSITE" id="PS01229">
    <property type="entry name" value="COF_2"/>
    <property type="match status" value="1"/>
</dbReference>
<keyword evidence="2" id="KW-1185">Reference proteome</keyword>
<keyword evidence="1" id="KW-0378">Hydrolase</keyword>
<proteinExistence type="predicted"/>